<organism evidence="1">
    <name type="scientific">marine sediment metagenome</name>
    <dbReference type="NCBI Taxonomy" id="412755"/>
    <lineage>
        <taxon>unclassified sequences</taxon>
        <taxon>metagenomes</taxon>
        <taxon>ecological metagenomes</taxon>
    </lineage>
</organism>
<dbReference type="AlphaFoldDB" id="A0A0F9T311"/>
<gene>
    <name evidence="1" type="ORF">LCGC14_0377980</name>
</gene>
<comment type="caution">
    <text evidence="1">The sequence shown here is derived from an EMBL/GenBank/DDBJ whole genome shotgun (WGS) entry which is preliminary data.</text>
</comment>
<evidence type="ECO:0008006" key="2">
    <source>
        <dbReference type="Google" id="ProtNLM"/>
    </source>
</evidence>
<proteinExistence type="predicted"/>
<evidence type="ECO:0000313" key="1">
    <source>
        <dbReference type="EMBL" id="KKN75695.1"/>
    </source>
</evidence>
<dbReference type="EMBL" id="LAZR01000305">
    <property type="protein sequence ID" value="KKN75695.1"/>
    <property type="molecule type" value="Genomic_DNA"/>
</dbReference>
<protein>
    <recommendedName>
        <fullName evidence="2">AP2/ERF domain-containing protein</fullName>
    </recommendedName>
</protein>
<sequence>MPGKIIDETGHKYDRLTIIRYAGRNAYREALWLCFCDCGGEIVTRGSSLRLGDTKSCGCLRKDKKINEIGNKYGRLTVINDGHQNARGAFHWLCLCDCGAKVTIKGGHLRSGATKSCGCLHKEIVSAACANQSGKNNPNYTNGNFTGFCTKSKKNFTSLSVNVTTTLVKNVTRRKKNSYRN</sequence>
<reference evidence="1" key="1">
    <citation type="journal article" date="2015" name="Nature">
        <title>Complex archaea that bridge the gap between prokaryotes and eukaryotes.</title>
        <authorList>
            <person name="Spang A."/>
            <person name="Saw J.H."/>
            <person name="Jorgensen S.L."/>
            <person name="Zaremba-Niedzwiedzka K."/>
            <person name="Martijn J."/>
            <person name="Lind A.E."/>
            <person name="van Eijk R."/>
            <person name="Schleper C."/>
            <person name="Guy L."/>
            <person name="Ettema T.J."/>
        </authorList>
    </citation>
    <scope>NUCLEOTIDE SEQUENCE</scope>
</reference>
<name>A0A0F9T311_9ZZZZ</name>
<accession>A0A0F9T311</accession>